<sequence length="430" mass="44831">MEDTAAAGSAAPRRRGGGLWRNRDFLVFWTGETLSLYGTQVTTLALPLAAVLVFDASAEELGVLRFLQLVPFLGLAMLFGVWVDRVRKRPVMIGANAARMVLIGLVPALSAADVLNLPLLYAVAFGIGVAQVLFDVSWMSYVPVLVKDRRHLVEANTKLSTTSSSADVAGPGVAGVLVNALTAPTAMAVNAVTYLLSIVSLLAIRTPEPRPAKPERRRSIRADLVEGLRFVFGSRLLRAIALVGCACNFFSVMILSLFLLYAVRGQHLSAATIGLVLGVGAVGGLAGSALSGTVIRRVSVGKAYLVSVSGIFVAPLLIPAAGGSKLMVTGVFIASFLVFYASLSVANVVIVSLRQTITPDPLMARMTAAMRTLMHGGGALGGPVGGLLAGALGLHEALWLAAVLSAVMLVPIALSPVSRLHEMPAPAPVP</sequence>
<evidence type="ECO:0000313" key="8">
    <source>
        <dbReference type="EMBL" id="BAC70868.1"/>
    </source>
</evidence>
<dbReference type="GO" id="GO:0005886">
    <property type="term" value="C:plasma membrane"/>
    <property type="evidence" value="ECO:0007669"/>
    <property type="project" value="UniProtKB-SubCell"/>
</dbReference>
<keyword evidence="3 6" id="KW-0812">Transmembrane</keyword>
<feature type="transmembrane region" description="Helical" evidence="6">
    <location>
        <begin position="185"/>
        <end position="204"/>
    </location>
</feature>
<feature type="transmembrane region" description="Helical" evidence="6">
    <location>
        <begin position="34"/>
        <end position="54"/>
    </location>
</feature>
<dbReference type="CDD" id="cd06173">
    <property type="entry name" value="MFS_MefA_like"/>
    <property type="match status" value="1"/>
</dbReference>
<accession>Q79ZA7</accession>
<dbReference type="eggNOG" id="COG2211">
    <property type="taxonomic scope" value="Bacteria"/>
</dbReference>
<dbReference type="PROSITE" id="PS50850">
    <property type="entry name" value="MFS"/>
    <property type="match status" value="1"/>
</dbReference>
<evidence type="ECO:0000256" key="1">
    <source>
        <dbReference type="ARBA" id="ARBA00004651"/>
    </source>
</evidence>
<evidence type="ECO:0000256" key="6">
    <source>
        <dbReference type="SAM" id="Phobius"/>
    </source>
</evidence>
<feature type="transmembrane region" description="Helical" evidence="6">
    <location>
        <begin position="327"/>
        <end position="351"/>
    </location>
</feature>
<dbReference type="HOGENOM" id="CLU_034180_13_2_11"/>
<dbReference type="PANTHER" id="PTHR23513">
    <property type="entry name" value="INTEGRAL MEMBRANE EFFLUX PROTEIN-RELATED"/>
    <property type="match status" value="1"/>
</dbReference>
<keyword evidence="5 6" id="KW-0472">Membrane</keyword>
<dbReference type="PANTHER" id="PTHR23513:SF6">
    <property type="entry name" value="MAJOR FACILITATOR SUPERFAMILY ASSOCIATED DOMAIN-CONTAINING PROTEIN"/>
    <property type="match status" value="1"/>
</dbReference>
<dbReference type="Proteomes" id="UP000000428">
    <property type="component" value="Chromosome"/>
</dbReference>
<dbReference type="KEGG" id="sma:SAVERM_3157"/>
<dbReference type="Pfam" id="PF07690">
    <property type="entry name" value="MFS_1"/>
    <property type="match status" value="1"/>
</dbReference>
<name>Q79ZA7_STRAW</name>
<reference evidence="8 9" key="2">
    <citation type="journal article" date="2003" name="Nat. Biotechnol.">
        <title>Complete genome sequence and comparative analysis of the industrial microorganism Streptomyces avermitilis.</title>
        <authorList>
            <person name="Ikeda H."/>
            <person name="Ishikawa J."/>
            <person name="Hanamoto A."/>
            <person name="Shinose M."/>
            <person name="Kikuchi H."/>
            <person name="Shiba T."/>
            <person name="Sakaki Y."/>
            <person name="Hattori M."/>
            <person name="Omura S."/>
        </authorList>
    </citation>
    <scope>NUCLEOTIDE SEQUENCE [LARGE SCALE GENOMIC DNA]</scope>
    <source>
        <strain evidence="9">ATCC 31267 / DSM 46492 / JCM 5070 / NBRC 14893 / NCIMB 12804 / NRRL 8165 / MA-4680</strain>
    </source>
</reference>
<dbReference type="InterPro" id="IPR036259">
    <property type="entry name" value="MFS_trans_sf"/>
</dbReference>
<feature type="transmembrane region" description="Helical" evidence="6">
    <location>
        <begin position="66"/>
        <end position="83"/>
    </location>
</feature>
<dbReference type="InterPro" id="IPR011701">
    <property type="entry name" value="MFS"/>
</dbReference>
<protein>
    <submittedName>
        <fullName evidence="8">Export protein</fullName>
    </submittedName>
</protein>
<keyword evidence="2" id="KW-1003">Cell membrane</keyword>
<reference evidence="8 9" key="3">
    <citation type="journal article" date="2014" name="J. Ind. Microbiol. Biotechnol.">
        <title>Genome mining of the Streptomyces avermitilis genome and development of genome-minimized hosts for heterologous expression of biosynthetic gene clusters.</title>
        <authorList>
            <person name="Ikeda H."/>
            <person name="Shin-ya K."/>
            <person name="Omura S."/>
        </authorList>
    </citation>
    <scope>NUCLEOTIDE SEQUENCE [LARGE SCALE GENOMIC DNA]</scope>
    <source>
        <strain evidence="9">ATCC 31267 / DSM 46492 / JCM 5070 / NBRC 14893 / NCIMB 12804 / NRRL 8165 / MA-4680</strain>
    </source>
</reference>
<dbReference type="AlphaFoldDB" id="Q79ZA7"/>
<feature type="transmembrane region" description="Helical" evidence="6">
    <location>
        <begin position="303"/>
        <end position="321"/>
    </location>
</feature>
<evidence type="ECO:0000256" key="4">
    <source>
        <dbReference type="ARBA" id="ARBA00022989"/>
    </source>
</evidence>
<feature type="transmembrane region" description="Helical" evidence="6">
    <location>
        <begin position="372"/>
        <end position="391"/>
    </location>
</feature>
<feature type="transmembrane region" description="Helical" evidence="6">
    <location>
        <begin position="268"/>
        <end position="291"/>
    </location>
</feature>
<comment type="subcellular location">
    <subcellularLocation>
        <location evidence="1">Cell membrane</location>
        <topology evidence="1">Multi-pass membrane protein</topology>
    </subcellularLocation>
</comment>
<dbReference type="Gene3D" id="1.20.1250.20">
    <property type="entry name" value="MFS general substrate transporter like domains"/>
    <property type="match status" value="1"/>
</dbReference>
<dbReference type="SUPFAM" id="SSF103473">
    <property type="entry name" value="MFS general substrate transporter"/>
    <property type="match status" value="1"/>
</dbReference>
<evidence type="ECO:0000256" key="5">
    <source>
        <dbReference type="ARBA" id="ARBA00023136"/>
    </source>
</evidence>
<feature type="transmembrane region" description="Helical" evidence="6">
    <location>
        <begin position="397"/>
        <end position="414"/>
    </location>
</feature>
<evidence type="ECO:0000256" key="2">
    <source>
        <dbReference type="ARBA" id="ARBA00022475"/>
    </source>
</evidence>
<dbReference type="InterPro" id="IPR020846">
    <property type="entry name" value="MFS_dom"/>
</dbReference>
<proteinExistence type="predicted"/>
<reference evidence="8 9" key="1">
    <citation type="journal article" date="2001" name="Proc. Natl. Acad. Sci. U.S.A.">
        <title>Genome sequence of an industrial microorganism Streptomyces avermitilis: deducing the ability of producing secondary metabolites.</title>
        <authorList>
            <person name="Omura S."/>
            <person name="Ikeda H."/>
            <person name="Ishikawa J."/>
            <person name="Hanamoto A."/>
            <person name="Takahashi C."/>
            <person name="Shinose M."/>
            <person name="Takahashi Y."/>
            <person name="Horikawa H."/>
            <person name="Nakazawa H."/>
            <person name="Osonoe T."/>
            <person name="Kikuchi H."/>
            <person name="Shiba T."/>
            <person name="Sakaki Y."/>
            <person name="Hattori M."/>
        </authorList>
    </citation>
    <scope>NUCLEOTIDE SEQUENCE [LARGE SCALE GENOMIC DNA]</scope>
    <source>
        <strain evidence="9">ATCC 31267 / DSM 46492 / JCM 5070 / NBRC 14893 / NCIMB 12804 / NRRL 8165 / MA-4680</strain>
    </source>
</reference>
<evidence type="ECO:0000256" key="3">
    <source>
        <dbReference type="ARBA" id="ARBA00022692"/>
    </source>
</evidence>
<dbReference type="EMBL" id="BA000030">
    <property type="protein sequence ID" value="BAC70868.1"/>
    <property type="molecule type" value="Genomic_DNA"/>
</dbReference>
<keyword evidence="9" id="KW-1185">Reference proteome</keyword>
<feature type="domain" description="Major facilitator superfamily (MFS) profile" evidence="7">
    <location>
        <begin position="237"/>
        <end position="430"/>
    </location>
</feature>
<evidence type="ECO:0000259" key="7">
    <source>
        <dbReference type="PROSITE" id="PS50850"/>
    </source>
</evidence>
<feature type="transmembrane region" description="Helical" evidence="6">
    <location>
        <begin position="239"/>
        <end position="262"/>
    </location>
</feature>
<gene>
    <name evidence="8" type="ORF">SAVERM_3157</name>
</gene>
<evidence type="ECO:0000313" key="9">
    <source>
        <dbReference type="Proteomes" id="UP000000428"/>
    </source>
</evidence>
<dbReference type="GO" id="GO:0022857">
    <property type="term" value="F:transmembrane transporter activity"/>
    <property type="evidence" value="ECO:0007669"/>
    <property type="project" value="InterPro"/>
</dbReference>
<organism evidence="8 9">
    <name type="scientific">Streptomyces avermitilis (strain ATCC 31267 / DSM 46492 / JCM 5070 / NBRC 14893 / NCIMB 12804 / NRRL 8165 / MA-4680)</name>
    <dbReference type="NCBI Taxonomy" id="227882"/>
    <lineage>
        <taxon>Bacteria</taxon>
        <taxon>Bacillati</taxon>
        <taxon>Actinomycetota</taxon>
        <taxon>Actinomycetes</taxon>
        <taxon>Kitasatosporales</taxon>
        <taxon>Streptomycetaceae</taxon>
        <taxon>Streptomyces</taxon>
    </lineage>
</organism>
<keyword evidence="4 6" id="KW-1133">Transmembrane helix</keyword>